<evidence type="ECO:0000256" key="6">
    <source>
        <dbReference type="ARBA" id="ARBA00038035"/>
    </source>
</evidence>
<protein>
    <recommendedName>
        <fullName evidence="7">mitogen-activated protein kinase kinase</fullName>
        <ecNumber evidence="7">2.7.12.2</ecNumber>
    </recommendedName>
</protein>
<dbReference type="InterPro" id="IPR011009">
    <property type="entry name" value="Kinase-like_dom_sf"/>
</dbReference>
<keyword evidence="5 8" id="KW-0067">ATP-binding</keyword>
<dbReference type="EC" id="2.7.12.2" evidence="7"/>
<dbReference type="PANTHER" id="PTHR48013:SF32">
    <property type="entry name" value="MITOGEN-ACTIVATED PROTEIN KINASE KINASE 2-LIKE"/>
    <property type="match status" value="1"/>
</dbReference>
<reference evidence="11" key="1">
    <citation type="journal article" date="2021" name="Nat. Commun.">
        <title>Genomic analyses provide insights into spinach domestication and the genetic basis of agronomic traits.</title>
        <authorList>
            <person name="Cai X."/>
            <person name="Sun X."/>
            <person name="Xu C."/>
            <person name="Sun H."/>
            <person name="Wang X."/>
            <person name="Ge C."/>
            <person name="Zhang Z."/>
            <person name="Wang Q."/>
            <person name="Fei Z."/>
            <person name="Jiao C."/>
            <person name="Wang Q."/>
        </authorList>
    </citation>
    <scope>NUCLEOTIDE SEQUENCE [LARGE SCALE GENOMIC DNA]</scope>
    <source>
        <strain evidence="11">cv. Varoflay</strain>
    </source>
</reference>
<proteinExistence type="inferred from homology"/>
<dbReference type="GO" id="GO:0016301">
    <property type="term" value="F:kinase activity"/>
    <property type="evidence" value="ECO:0007669"/>
    <property type="project" value="UniProtKB-KW"/>
</dbReference>
<reference evidence="12" key="2">
    <citation type="submission" date="2025-08" db="UniProtKB">
        <authorList>
            <consortium name="RefSeq"/>
        </authorList>
    </citation>
    <scope>IDENTIFICATION</scope>
    <source>
        <tissue evidence="12">Leaf</tissue>
    </source>
</reference>
<dbReference type="Gene3D" id="1.10.510.10">
    <property type="entry name" value="Transferase(Phosphotransferase) domain 1"/>
    <property type="match status" value="1"/>
</dbReference>
<evidence type="ECO:0000259" key="10">
    <source>
        <dbReference type="PROSITE" id="PS50011"/>
    </source>
</evidence>
<gene>
    <name evidence="12" type="primary">LOC110776277</name>
</gene>
<dbReference type="InterPro" id="IPR008271">
    <property type="entry name" value="Ser/Thr_kinase_AS"/>
</dbReference>
<keyword evidence="1 9" id="KW-0723">Serine/threonine-protein kinase</keyword>
<dbReference type="PROSITE" id="PS00108">
    <property type="entry name" value="PROTEIN_KINASE_ST"/>
    <property type="match status" value="1"/>
</dbReference>
<dbReference type="PROSITE" id="PS50011">
    <property type="entry name" value="PROTEIN_KINASE_DOM"/>
    <property type="match status" value="1"/>
</dbReference>
<feature type="binding site" evidence="8">
    <location>
        <position position="98"/>
    </location>
    <ligand>
        <name>ATP</name>
        <dbReference type="ChEBI" id="CHEBI:30616"/>
    </ligand>
</feature>
<organism evidence="11 12">
    <name type="scientific">Spinacia oleracea</name>
    <name type="common">Spinach</name>
    <dbReference type="NCBI Taxonomy" id="3562"/>
    <lineage>
        <taxon>Eukaryota</taxon>
        <taxon>Viridiplantae</taxon>
        <taxon>Streptophyta</taxon>
        <taxon>Embryophyta</taxon>
        <taxon>Tracheophyta</taxon>
        <taxon>Spermatophyta</taxon>
        <taxon>Magnoliopsida</taxon>
        <taxon>eudicotyledons</taxon>
        <taxon>Gunneridae</taxon>
        <taxon>Pentapetalae</taxon>
        <taxon>Caryophyllales</taxon>
        <taxon>Chenopodiaceae</taxon>
        <taxon>Chenopodioideae</taxon>
        <taxon>Anserineae</taxon>
        <taxon>Spinacia</taxon>
    </lineage>
</organism>
<evidence type="ECO:0000256" key="1">
    <source>
        <dbReference type="ARBA" id="ARBA00022527"/>
    </source>
</evidence>
<comment type="similarity">
    <text evidence="6">Belongs to the protein kinase superfamily. STE Ser/Thr protein kinase family. MAP kinase kinase subfamily.</text>
</comment>
<dbReference type="SUPFAM" id="SSF56112">
    <property type="entry name" value="Protein kinase-like (PK-like)"/>
    <property type="match status" value="1"/>
</dbReference>
<evidence type="ECO:0000256" key="9">
    <source>
        <dbReference type="RuleBase" id="RU000304"/>
    </source>
</evidence>
<keyword evidence="4 12" id="KW-0418">Kinase</keyword>
<evidence type="ECO:0000256" key="7">
    <source>
        <dbReference type="ARBA" id="ARBA00038999"/>
    </source>
</evidence>
<dbReference type="CDD" id="cd06623">
    <property type="entry name" value="PKc_MAPKK_plant_like"/>
    <property type="match status" value="1"/>
</dbReference>
<evidence type="ECO:0000256" key="8">
    <source>
        <dbReference type="PROSITE-ProRule" id="PRU10141"/>
    </source>
</evidence>
<keyword evidence="3 8" id="KW-0547">Nucleotide-binding</keyword>
<dbReference type="Pfam" id="PF00069">
    <property type="entry name" value="Pkinase"/>
    <property type="match status" value="1"/>
</dbReference>
<dbReference type="Proteomes" id="UP000813463">
    <property type="component" value="Chromosome 2"/>
</dbReference>
<keyword evidence="2" id="KW-0808">Transferase</keyword>
<accession>A0ABM3R9Z5</accession>
<evidence type="ECO:0000256" key="5">
    <source>
        <dbReference type="ARBA" id="ARBA00022840"/>
    </source>
</evidence>
<evidence type="ECO:0000256" key="3">
    <source>
        <dbReference type="ARBA" id="ARBA00022741"/>
    </source>
</evidence>
<dbReference type="InterPro" id="IPR000719">
    <property type="entry name" value="Prot_kinase_dom"/>
</dbReference>
<keyword evidence="11" id="KW-1185">Reference proteome</keyword>
<feature type="domain" description="Protein kinase" evidence="10">
    <location>
        <begin position="69"/>
        <end position="329"/>
    </location>
</feature>
<dbReference type="RefSeq" id="XP_056692417.1">
    <property type="nucleotide sequence ID" value="XM_056836439.1"/>
</dbReference>
<name>A0ABM3R9Z5_SPIOL</name>
<dbReference type="Gene3D" id="3.30.200.20">
    <property type="entry name" value="Phosphorylase Kinase, domain 1"/>
    <property type="match status" value="1"/>
</dbReference>
<dbReference type="PANTHER" id="PTHR48013">
    <property type="entry name" value="DUAL SPECIFICITY MITOGEN-ACTIVATED PROTEIN KINASE KINASE 5-RELATED"/>
    <property type="match status" value="1"/>
</dbReference>
<dbReference type="InterPro" id="IPR017441">
    <property type="entry name" value="Protein_kinase_ATP_BS"/>
</dbReference>
<evidence type="ECO:0000256" key="2">
    <source>
        <dbReference type="ARBA" id="ARBA00022679"/>
    </source>
</evidence>
<dbReference type="SMART" id="SM00220">
    <property type="entry name" value="S_TKc"/>
    <property type="match status" value="1"/>
</dbReference>
<dbReference type="PROSITE" id="PS00107">
    <property type="entry name" value="PROTEIN_KINASE_ATP"/>
    <property type="match status" value="1"/>
</dbReference>
<evidence type="ECO:0000256" key="4">
    <source>
        <dbReference type="ARBA" id="ARBA00022777"/>
    </source>
</evidence>
<sequence>MPNKGGFNLRLDVPPDEDSLAKFLTQSGTFRHGDLLVNMDGIRIVPKTDADAPPPPIKPLDNQISLADVDMIKVIGKGSGGLVQLVQHKWTNQFFALKVIQMNIEESARKQTAQELKINQSLECPYVVACYQCFYQNEAFSIILEYMDGGSLVDLLKTVRTIPEEYLAAICKQVVKGMDYLHHEKHIIHRDLKPSNLLINHRGEVKITDFGVSAIVASTSAQANTKIGTYHYMAPERFSEETYNAKSDIWSFGLVVLECATGKFPYPLPDEDDGWVNYFSIMETIIEQPPPCPPSDLFSPEFCSFVSSCLQKDPKARLSAQQLMEHPFLSMYDDLHVDLASYFANAGSPLTTL</sequence>
<dbReference type="GeneID" id="110776277"/>
<evidence type="ECO:0000313" key="11">
    <source>
        <dbReference type="Proteomes" id="UP000813463"/>
    </source>
</evidence>
<evidence type="ECO:0000313" key="12">
    <source>
        <dbReference type="RefSeq" id="XP_056692417.1"/>
    </source>
</evidence>